<feature type="region of interest" description="Disordered" evidence="1">
    <location>
        <begin position="1"/>
        <end position="53"/>
    </location>
</feature>
<sequence>MEDLDEENREVEMDVRPEHLMNSPASKPPEFSQAFEVKDDTEGGGKPSVEASPSLELKDLPSHLEYAFLDGEVGLPVIISSQLTEEEKLCLIAVLQAHRQAIAWKLTDIKGISPSFCTHKILMEDEYKPVVQPQRRLNPNMSEVVKKEVLKLLDAGMIYPISDSNWDGESA</sequence>
<gene>
    <name evidence="2" type="ORF">QVD17_24387</name>
</gene>
<reference evidence="2" key="1">
    <citation type="journal article" date="2023" name="bioRxiv">
        <title>Improved chromosome-level genome assembly for marigold (Tagetes erecta).</title>
        <authorList>
            <person name="Jiang F."/>
            <person name="Yuan L."/>
            <person name="Wang S."/>
            <person name="Wang H."/>
            <person name="Xu D."/>
            <person name="Wang A."/>
            <person name="Fan W."/>
        </authorList>
    </citation>
    <scope>NUCLEOTIDE SEQUENCE</scope>
    <source>
        <strain evidence="2">WSJ</strain>
        <tissue evidence="2">Leaf</tissue>
    </source>
</reference>
<keyword evidence="3" id="KW-1185">Reference proteome</keyword>
<evidence type="ECO:0000313" key="2">
    <source>
        <dbReference type="EMBL" id="KAK1421772.1"/>
    </source>
</evidence>
<dbReference type="EMBL" id="JAUHHV010000006">
    <property type="protein sequence ID" value="KAK1421772.1"/>
    <property type="molecule type" value="Genomic_DNA"/>
</dbReference>
<dbReference type="Gene3D" id="3.10.10.10">
    <property type="entry name" value="HIV Type 1 Reverse Transcriptase, subunit A, domain 1"/>
    <property type="match status" value="1"/>
</dbReference>
<dbReference type="SUPFAM" id="SSF56672">
    <property type="entry name" value="DNA/RNA polymerases"/>
    <property type="match status" value="1"/>
</dbReference>
<evidence type="ECO:0000256" key="1">
    <source>
        <dbReference type="SAM" id="MobiDB-lite"/>
    </source>
</evidence>
<feature type="compositionally biased region" description="Basic and acidic residues" evidence="1">
    <location>
        <begin position="10"/>
        <end position="19"/>
    </location>
</feature>
<evidence type="ECO:0000313" key="3">
    <source>
        <dbReference type="Proteomes" id="UP001229421"/>
    </source>
</evidence>
<dbReference type="InterPro" id="IPR043502">
    <property type="entry name" value="DNA/RNA_pol_sf"/>
</dbReference>
<protein>
    <recommendedName>
        <fullName evidence="4">Reverse transcriptase domain-containing protein</fullName>
    </recommendedName>
</protein>
<organism evidence="2 3">
    <name type="scientific">Tagetes erecta</name>
    <name type="common">African marigold</name>
    <dbReference type="NCBI Taxonomy" id="13708"/>
    <lineage>
        <taxon>Eukaryota</taxon>
        <taxon>Viridiplantae</taxon>
        <taxon>Streptophyta</taxon>
        <taxon>Embryophyta</taxon>
        <taxon>Tracheophyta</taxon>
        <taxon>Spermatophyta</taxon>
        <taxon>Magnoliopsida</taxon>
        <taxon>eudicotyledons</taxon>
        <taxon>Gunneridae</taxon>
        <taxon>Pentapetalae</taxon>
        <taxon>asterids</taxon>
        <taxon>campanulids</taxon>
        <taxon>Asterales</taxon>
        <taxon>Asteraceae</taxon>
        <taxon>Asteroideae</taxon>
        <taxon>Heliantheae alliance</taxon>
        <taxon>Tageteae</taxon>
        <taxon>Tagetes</taxon>
    </lineage>
</organism>
<name>A0AAD8NUU1_TARER</name>
<dbReference type="Proteomes" id="UP001229421">
    <property type="component" value="Unassembled WGS sequence"/>
</dbReference>
<comment type="caution">
    <text evidence="2">The sequence shown here is derived from an EMBL/GenBank/DDBJ whole genome shotgun (WGS) entry which is preliminary data.</text>
</comment>
<evidence type="ECO:0008006" key="4">
    <source>
        <dbReference type="Google" id="ProtNLM"/>
    </source>
</evidence>
<accession>A0AAD8NUU1</accession>
<dbReference type="AlphaFoldDB" id="A0AAD8NUU1"/>
<proteinExistence type="predicted"/>